<proteinExistence type="predicted"/>
<dbReference type="Proteomes" id="UP000828390">
    <property type="component" value="Unassembled WGS sequence"/>
</dbReference>
<keyword evidence="2" id="KW-1185">Reference proteome</keyword>
<dbReference type="AlphaFoldDB" id="A0A9D4DU33"/>
<reference evidence="1" key="1">
    <citation type="journal article" date="2019" name="bioRxiv">
        <title>The Genome of the Zebra Mussel, Dreissena polymorpha: A Resource for Invasive Species Research.</title>
        <authorList>
            <person name="McCartney M.A."/>
            <person name="Auch B."/>
            <person name="Kono T."/>
            <person name="Mallez S."/>
            <person name="Zhang Y."/>
            <person name="Obille A."/>
            <person name="Becker A."/>
            <person name="Abrahante J.E."/>
            <person name="Garbe J."/>
            <person name="Badalamenti J.P."/>
            <person name="Herman A."/>
            <person name="Mangelson H."/>
            <person name="Liachko I."/>
            <person name="Sullivan S."/>
            <person name="Sone E.D."/>
            <person name="Koren S."/>
            <person name="Silverstein K.A.T."/>
            <person name="Beckman K.B."/>
            <person name="Gohl D.M."/>
        </authorList>
    </citation>
    <scope>NUCLEOTIDE SEQUENCE</scope>
    <source>
        <strain evidence="1">Duluth1</strain>
        <tissue evidence="1">Whole animal</tissue>
    </source>
</reference>
<evidence type="ECO:0000313" key="2">
    <source>
        <dbReference type="Proteomes" id="UP000828390"/>
    </source>
</evidence>
<name>A0A9D4DU33_DREPO</name>
<protein>
    <submittedName>
        <fullName evidence="1">Uncharacterized protein</fullName>
    </submittedName>
</protein>
<accession>A0A9D4DU33</accession>
<sequence length="75" mass="8349">MLPTTAPCEDIDTLACQQMHRSRSDICLDNGLAEVACKQFCGRCRKSVNMFNPFIPSGPSDPSKLDQFISKIRDV</sequence>
<dbReference type="EMBL" id="JAIWYP010000010">
    <property type="protein sequence ID" value="KAH3754620.1"/>
    <property type="molecule type" value="Genomic_DNA"/>
</dbReference>
<organism evidence="1 2">
    <name type="scientific">Dreissena polymorpha</name>
    <name type="common">Zebra mussel</name>
    <name type="synonym">Mytilus polymorpha</name>
    <dbReference type="NCBI Taxonomy" id="45954"/>
    <lineage>
        <taxon>Eukaryota</taxon>
        <taxon>Metazoa</taxon>
        <taxon>Spiralia</taxon>
        <taxon>Lophotrochozoa</taxon>
        <taxon>Mollusca</taxon>
        <taxon>Bivalvia</taxon>
        <taxon>Autobranchia</taxon>
        <taxon>Heteroconchia</taxon>
        <taxon>Euheterodonta</taxon>
        <taxon>Imparidentia</taxon>
        <taxon>Neoheterodontei</taxon>
        <taxon>Myida</taxon>
        <taxon>Dreissenoidea</taxon>
        <taxon>Dreissenidae</taxon>
        <taxon>Dreissena</taxon>
    </lineage>
</organism>
<gene>
    <name evidence="1" type="ORF">DPMN_189300</name>
</gene>
<reference evidence="1" key="2">
    <citation type="submission" date="2020-11" db="EMBL/GenBank/DDBJ databases">
        <authorList>
            <person name="McCartney M.A."/>
            <person name="Auch B."/>
            <person name="Kono T."/>
            <person name="Mallez S."/>
            <person name="Becker A."/>
            <person name="Gohl D.M."/>
            <person name="Silverstein K.A.T."/>
            <person name="Koren S."/>
            <person name="Bechman K.B."/>
            <person name="Herman A."/>
            <person name="Abrahante J.E."/>
            <person name="Garbe J."/>
        </authorList>
    </citation>
    <scope>NUCLEOTIDE SEQUENCE</scope>
    <source>
        <strain evidence="1">Duluth1</strain>
        <tissue evidence="1">Whole animal</tissue>
    </source>
</reference>
<comment type="caution">
    <text evidence="1">The sequence shown here is derived from an EMBL/GenBank/DDBJ whole genome shotgun (WGS) entry which is preliminary data.</text>
</comment>
<evidence type="ECO:0000313" key="1">
    <source>
        <dbReference type="EMBL" id="KAH3754620.1"/>
    </source>
</evidence>